<keyword evidence="2 4" id="KW-0547">Nucleotide-binding</keyword>
<feature type="domain" description="ATP-grasp" evidence="6">
    <location>
        <begin position="211"/>
        <end position="280"/>
    </location>
</feature>
<organism evidence="7 8">
    <name type="scientific">Acaulospora morrowiae</name>
    <dbReference type="NCBI Taxonomy" id="94023"/>
    <lineage>
        <taxon>Eukaryota</taxon>
        <taxon>Fungi</taxon>
        <taxon>Fungi incertae sedis</taxon>
        <taxon>Mucoromycota</taxon>
        <taxon>Glomeromycotina</taxon>
        <taxon>Glomeromycetes</taxon>
        <taxon>Diversisporales</taxon>
        <taxon>Acaulosporaceae</taxon>
        <taxon>Acaulospora</taxon>
    </lineage>
</organism>
<dbReference type="PANTHER" id="PTHR43585">
    <property type="entry name" value="FUMIPYRROLE BIOSYNTHESIS PROTEIN C"/>
    <property type="match status" value="1"/>
</dbReference>
<reference evidence="7" key="1">
    <citation type="submission" date="2021-06" db="EMBL/GenBank/DDBJ databases">
        <authorList>
            <person name="Kallberg Y."/>
            <person name="Tangrot J."/>
            <person name="Rosling A."/>
        </authorList>
    </citation>
    <scope>NUCLEOTIDE SEQUENCE</scope>
    <source>
        <strain evidence="7">CL551</strain>
    </source>
</reference>
<dbReference type="PROSITE" id="PS50975">
    <property type="entry name" value="ATP_GRASP"/>
    <property type="match status" value="1"/>
</dbReference>
<evidence type="ECO:0000313" key="7">
    <source>
        <dbReference type="EMBL" id="CAG8631134.1"/>
    </source>
</evidence>
<evidence type="ECO:0000259" key="6">
    <source>
        <dbReference type="PROSITE" id="PS50975"/>
    </source>
</evidence>
<dbReference type="EMBL" id="CAJVPV010008481">
    <property type="protein sequence ID" value="CAG8631134.1"/>
    <property type="molecule type" value="Genomic_DNA"/>
</dbReference>
<evidence type="ECO:0000256" key="4">
    <source>
        <dbReference type="PROSITE-ProRule" id="PRU00409"/>
    </source>
</evidence>
<keyword evidence="3 4" id="KW-0067">ATP-binding</keyword>
<dbReference type="InterPro" id="IPR013815">
    <property type="entry name" value="ATP_grasp_subdomain_1"/>
</dbReference>
<feature type="non-terminal residue" evidence="7">
    <location>
        <position position="1"/>
    </location>
</feature>
<dbReference type="Gene3D" id="3.30.470.20">
    <property type="entry name" value="ATP-grasp fold, B domain"/>
    <property type="match status" value="1"/>
</dbReference>
<dbReference type="GO" id="GO:0046872">
    <property type="term" value="F:metal ion binding"/>
    <property type="evidence" value="ECO:0007669"/>
    <property type="project" value="InterPro"/>
</dbReference>
<evidence type="ECO:0000256" key="3">
    <source>
        <dbReference type="ARBA" id="ARBA00022840"/>
    </source>
</evidence>
<dbReference type="PANTHER" id="PTHR43585:SF2">
    <property type="entry name" value="ATP-GRASP ENZYME FSQD"/>
    <property type="match status" value="1"/>
</dbReference>
<dbReference type="SUPFAM" id="SSF56059">
    <property type="entry name" value="Glutathione synthetase ATP-binding domain-like"/>
    <property type="match status" value="1"/>
</dbReference>
<comment type="caution">
    <text evidence="7">The sequence shown here is derived from an EMBL/GenBank/DDBJ whole genome shotgun (WGS) entry which is preliminary data.</text>
</comment>
<dbReference type="InterPro" id="IPR052032">
    <property type="entry name" value="ATP-dep_AA_Ligase"/>
</dbReference>
<keyword evidence="8" id="KW-1185">Reference proteome</keyword>
<proteinExistence type="predicted"/>
<protein>
    <submittedName>
        <fullName evidence="7">15107_t:CDS:1</fullName>
    </submittedName>
</protein>
<dbReference type="GO" id="GO:0005524">
    <property type="term" value="F:ATP binding"/>
    <property type="evidence" value="ECO:0007669"/>
    <property type="project" value="UniProtKB-UniRule"/>
</dbReference>
<accession>A0A9N9GSC9</accession>
<name>A0A9N9GSC9_9GLOM</name>
<evidence type="ECO:0000256" key="1">
    <source>
        <dbReference type="ARBA" id="ARBA00022598"/>
    </source>
</evidence>
<dbReference type="Proteomes" id="UP000789342">
    <property type="component" value="Unassembled WGS sequence"/>
</dbReference>
<dbReference type="AlphaFoldDB" id="A0A9N9GSC9"/>
<evidence type="ECO:0000256" key="2">
    <source>
        <dbReference type="ARBA" id="ARBA00022741"/>
    </source>
</evidence>
<dbReference type="GO" id="GO:0016874">
    <property type="term" value="F:ligase activity"/>
    <property type="evidence" value="ECO:0007669"/>
    <property type="project" value="UniProtKB-KW"/>
</dbReference>
<dbReference type="InterPro" id="IPR011761">
    <property type="entry name" value="ATP-grasp"/>
</dbReference>
<feature type="region of interest" description="Disordered" evidence="5">
    <location>
        <begin position="1"/>
        <end position="20"/>
    </location>
</feature>
<keyword evidence="1" id="KW-0436">Ligase</keyword>
<dbReference type="Gene3D" id="3.30.1490.20">
    <property type="entry name" value="ATP-grasp fold, A domain"/>
    <property type="match status" value="1"/>
</dbReference>
<gene>
    <name evidence="7" type="ORF">AMORRO_LOCUS9093</name>
</gene>
<sequence length="359" mass="40134">DSHHTKTQKNLQEVPDASVSKTAQVSLQLPETAAGIVPETARALEWILLAVVTEGREKVEAREQFAEGKVVNKLAVLSGSDTGSGLTDKLSERFCPHLSNSTQLSACRRDKFEMMEQAKKHGIRVPDTLKANSVDDILNWVRKKHLLPQRVIIKPLNSTGGDGVKDCFNEDEIIRKSLGRPILLAFVKGKHVITAIWERNKEGQDVTPAGEYQQKLAQFAFRVLDAVGVKHGPAYTEFFLTDGEGYLIETCTRNRGGVVTQTSRAATGSSQIDWMLNAINDDITIDANRIGYTLKQPTWDVYVIVRSEGQVTEQDIEAITEDLLSVPAQIILSHMNEEQIKRDYEVIRKLEEQGLFNRR</sequence>
<dbReference type="OrthoDB" id="434648at2759"/>
<evidence type="ECO:0000313" key="8">
    <source>
        <dbReference type="Proteomes" id="UP000789342"/>
    </source>
</evidence>
<evidence type="ECO:0000256" key="5">
    <source>
        <dbReference type="SAM" id="MobiDB-lite"/>
    </source>
</evidence>